<dbReference type="Proteomes" id="UP000094385">
    <property type="component" value="Unassembled WGS sequence"/>
</dbReference>
<proteinExistence type="predicted"/>
<dbReference type="InterPro" id="IPR036322">
    <property type="entry name" value="WD40_repeat_dom_sf"/>
</dbReference>
<dbReference type="OrthoDB" id="5414888at2759"/>
<dbReference type="STRING" id="675824.A0A1E3Q0K0"/>
<dbReference type="Gene3D" id="2.130.10.10">
    <property type="entry name" value="YVTN repeat-like/Quinoprotein amine dehydrogenase"/>
    <property type="match status" value="3"/>
</dbReference>
<evidence type="ECO:0000256" key="2">
    <source>
        <dbReference type="ARBA" id="ARBA00022574"/>
    </source>
</evidence>
<gene>
    <name evidence="7" type="ORF">LIPSTDRAFT_5241</name>
</gene>
<dbReference type="GO" id="GO:0032040">
    <property type="term" value="C:small-subunit processome"/>
    <property type="evidence" value="ECO:0007669"/>
    <property type="project" value="EnsemblFungi"/>
</dbReference>
<feature type="repeat" description="WD" evidence="5">
    <location>
        <begin position="377"/>
        <end position="408"/>
    </location>
</feature>
<dbReference type="Pfam" id="PF00400">
    <property type="entry name" value="WD40"/>
    <property type="match status" value="8"/>
</dbReference>
<evidence type="ECO:0000313" key="7">
    <source>
        <dbReference type="EMBL" id="ODQ71223.1"/>
    </source>
</evidence>
<dbReference type="Pfam" id="PF08625">
    <property type="entry name" value="Utp13"/>
    <property type="match status" value="1"/>
</dbReference>
<feature type="repeat" description="WD" evidence="5">
    <location>
        <begin position="530"/>
        <end position="571"/>
    </location>
</feature>
<dbReference type="GO" id="GO:0000480">
    <property type="term" value="P:endonucleolytic cleavage in 5'-ETS of tricistronic rRNA transcript (SSU-rRNA, 5.8S rRNA, LSU-rRNA)"/>
    <property type="evidence" value="ECO:0007669"/>
    <property type="project" value="EnsemblFungi"/>
</dbReference>
<feature type="repeat" description="WD" evidence="5">
    <location>
        <begin position="614"/>
        <end position="655"/>
    </location>
</feature>
<dbReference type="PANTHER" id="PTHR19854:SF15">
    <property type="entry name" value="TRANSDUCIN BETA-LIKE PROTEIN 3"/>
    <property type="match status" value="1"/>
</dbReference>
<keyword evidence="8" id="KW-1185">Reference proteome</keyword>
<feature type="repeat" description="WD" evidence="5">
    <location>
        <begin position="190"/>
        <end position="231"/>
    </location>
</feature>
<dbReference type="GO" id="GO:0000447">
    <property type="term" value="P:endonucleolytic cleavage in ITS1 to separate SSU-rRNA from 5.8S rRNA and LSU-rRNA from tricistronic rRNA transcript (SSU-rRNA, 5.8S rRNA, LSU-rRNA)"/>
    <property type="evidence" value="ECO:0007669"/>
    <property type="project" value="EnsemblFungi"/>
</dbReference>
<evidence type="ECO:0000313" key="8">
    <source>
        <dbReference type="Proteomes" id="UP000094385"/>
    </source>
</evidence>
<evidence type="ECO:0000256" key="1">
    <source>
        <dbReference type="ARBA" id="ARBA00004604"/>
    </source>
</evidence>
<dbReference type="PROSITE" id="PS50294">
    <property type="entry name" value="WD_REPEATS_REGION"/>
    <property type="match status" value="7"/>
</dbReference>
<organism evidence="7 8">
    <name type="scientific">Lipomyces starkeyi NRRL Y-11557</name>
    <dbReference type="NCBI Taxonomy" id="675824"/>
    <lineage>
        <taxon>Eukaryota</taxon>
        <taxon>Fungi</taxon>
        <taxon>Dikarya</taxon>
        <taxon>Ascomycota</taxon>
        <taxon>Saccharomycotina</taxon>
        <taxon>Lipomycetes</taxon>
        <taxon>Lipomycetales</taxon>
        <taxon>Lipomycetaceae</taxon>
        <taxon>Lipomyces</taxon>
    </lineage>
</organism>
<dbReference type="SMART" id="SM00320">
    <property type="entry name" value="WD40"/>
    <property type="match status" value="11"/>
</dbReference>
<dbReference type="PROSITE" id="PS00678">
    <property type="entry name" value="WD_REPEATS_1"/>
    <property type="match status" value="4"/>
</dbReference>
<dbReference type="SUPFAM" id="SSF50978">
    <property type="entry name" value="WD40 repeat-like"/>
    <property type="match status" value="1"/>
</dbReference>
<evidence type="ECO:0000256" key="5">
    <source>
        <dbReference type="PROSITE-ProRule" id="PRU00221"/>
    </source>
</evidence>
<accession>A0A1E3Q0K0</accession>
<feature type="repeat" description="WD" evidence="5">
    <location>
        <begin position="101"/>
        <end position="142"/>
    </location>
</feature>
<dbReference type="InterPro" id="IPR011047">
    <property type="entry name" value="Quinoprotein_ADH-like_sf"/>
</dbReference>
<dbReference type="PROSITE" id="PS50082">
    <property type="entry name" value="WD_REPEATS_2"/>
    <property type="match status" value="8"/>
</dbReference>
<dbReference type="AlphaFoldDB" id="A0A1E3Q0K0"/>
<feature type="repeat" description="WD" evidence="5">
    <location>
        <begin position="488"/>
        <end position="529"/>
    </location>
</feature>
<comment type="subcellular location">
    <subcellularLocation>
        <location evidence="1">Nucleus</location>
        <location evidence="1">Nucleolus</location>
    </subcellularLocation>
</comment>
<dbReference type="InterPro" id="IPR001680">
    <property type="entry name" value="WD40_rpt"/>
</dbReference>
<dbReference type="GO" id="GO:0034511">
    <property type="term" value="F:U3 snoRNA binding"/>
    <property type="evidence" value="ECO:0007669"/>
    <property type="project" value="EnsemblFungi"/>
</dbReference>
<feature type="domain" description="U3 small nucleolar RNA-associated protein 13 C-terminal" evidence="6">
    <location>
        <begin position="667"/>
        <end position="807"/>
    </location>
</feature>
<dbReference type="PRINTS" id="PR00320">
    <property type="entry name" value="GPROTEINBRPT"/>
</dbReference>
<dbReference type="InterPro" id="IPR020472">
    <property type="entry name" value="WD40_PAC1"/>
</dbReference>
<dbReference type="InterPro" id="IPR019775">
    <property type="entry name" value="WD40_repeat_CS"/>
</dbReference>
<dbReference type="GO" id="GO:0034388">
    <property type="term" value="C:Pwp2p-containing subcomplex of 90S preribosome"/>
    <property type="evidence" value="ECO:0007669"/>
    <property type="project" value="EnsemblFungi"/>
</dbReference>
<dbReference type="InterPro" id="IPR013934">
    <property type="entry name" value="Utp13_C"/>
</dbReference>
<sequence>MVPVASSATLKTAFAHSAIEPFFTGGSASVSEDQTLLATAYGEDVVITDLSTGQRKHMIKGDAEQVTTLALAPDGKYVVICSRSLQMRIFQLPECKLVRSFKAHDGPVIVMHIDSTSTLVATGAADGVVKVWDLAGAFNTHTFRGHTGVISAVRIFGQKGGARWQVASGSDDTKIRIWDLVKRKCIAVLEEGHVSVVRGLDFSSDGSLLISGGRDKVVNVWSMKTYGLVKTILVFEALETAGYLSSGILTSKISDQLIYTGGEKGVVKLWSIESGEEITPEQATVQTSEEVGVSDIIYYPSWNDLIAVLSDQTLVEHTLTSTDLPIVRRLAGNNGEIIDLAYAGPVDGEGVQKYLALATNSPEIRVISTETQSSVVLAAHTDIVICVDVSIDGLWLASAGKDNAARIWRWTASGMEDTDGKEHSGFQLYATFKGHLGSIGGVAIARLVTQTVYPKFMITGSQDFTVKKWAVPLPADGPVEVAKPVFTRKAHEKDINSVDIAPNDEFFATASQDRTVKIWSVEDGETVGILRGHKRGVWSVKFSAYDQFVVTGSGDKTVKVWNIRDYTCLKTFEGHTNSVLKALFISSGAQIVSAGGDGLVKVWDVKSGECNATLDNHEDKVWSLAQRSDDKVVVSGGGDSVITFWEDVTEEELVRQAEADAELVEKEQELSNYVFRKEWKNAILLALSLDHPSRLLNLFRIVIAEKAEKGSIMGLKEVDAVLSSLAPAQLQLLLRRIRDWNTNARTATVAQRVLNVLLLSFPPEKFLEVGDIKRTLDALVPYSERHYTRASELLEESYIVDYTLRQMDEVLMTKIDEL</sequence>
<keyword evidence="4" id="KW-0539">Nucleus</keyword>
<protein>
    <recommendedName>
        <fullName evidence="6">U3 small nucleolar RNA-associated protein 13 C-terminal domain-containing protein</fullName>
    </recommendedName>
</protein>
<keyword evidence="2 5" id="KW-0853">WD repeat</keyword>
<evidence type="ECO:0000259" key="6">
    <source>
        <dbReference type="Pfam" id="PF08625"/>
    </source>
</evidence>
<evidence type="ECO:0000256" key="4">
    <source>
        <dbReference type="ARBA" id="ARBA00023242"/>
    </source>
</evidence>
<keyword evidence="3" id="KW-0677">Repeat</keyword>
<feature type="repeat" description="WD" evidence="5">
    <location>
        <begin position="143"/>
        <end position="188"/>
    </location>
</feature>
<dbReference type="EMBL" id="KV454298">
    <property type="protein sequence ID" value="ODQ71223.1"/>
    <property type="molecule type" value="Genomic_DNA"/>
</dbReference>
<dbReference type="InterPro" id="IPR015943">
    <property type="entry name" value="WD40/YVTN_repeat-like_dom_sf"/>
</dbReference>
<name>A0A1E3Q0K0_LIPST</name>
<dbReference type="GO" id="GO:0000472">
    <property type="term" value="P:endonucleolytic cleavage to generate mature 5'-end of SSU-rRNA from (SSU-rRNA, 5.8S rRNA, LSU-rRNA)"/>
    <property type="evidence" value="ECO:0007669"/>
    <property type="project" value="EnsemblFungi"/>
</dbReference>
<feature type="repeat" description="WD" evidence="5">
    <location>
        <begin position="572"/>
        <end position="613"/>
    </location>
</feature>
<evidence type="ECO:0000256" key="3">
    <source>
        <dbReference type="ARBA" id="ARBA00022737"/>
    </source>
</evidence>
<reference evidence="7 8" key="1">
    <citation type="journal article" date="2016" name="Proc. Natl. Acad. Sci. U.S.A.">
        <title>Comparative genomics of biotechnologically important yeasts.</title>
        <authorList>
            <person name="Riley R."/>
            <person name="Haridas S."/>
            <person name="Wolfe K.H."/>
            <person name="Lopes M.R."/>
            <person name="Hittinger C.T."/>
            <person name="Goeker M."/>
            <person name="Salamov A.A."/>
            <person name="Wisecaver J.H."/>
            <person name="Long T.M."/>
            <person name="Calvey C.H."/>
            <person name="Aerts A.L."/>
            <person name="Barry K.W."/>
            <person name="Choi C."/>
            <person name="Clum A."/>
            <person name="Coughlan A.Y."/>
            <person name="Deshpande S."/>
            <person name="Douglass A.P."/>
            <person name="Hanson S.J."/>
            <person name="Klenk H.-P."/>
            <person name="LaButti K.M."/>
            <person name="Lapidus A."/>
            <person name="Lindquist E.A."/>
            <person name="Lipzen A.M."/>
            <person name="Meier-Kolthoff J.P."/>
            <person name="Ohm R.A."/>
            <person name="Otillar R.P."/>
            <person name="Pangilinan J.L."/>
            <person name="Peng Y."/>
            <person name="Rokas A."/>
            <person name="Rosa C.A."/>
            <person name="Scheuner C."/>
            <person name="Sibirny A.A."/>
            <person name="Slot J.C."/>
            <person name="Stielow J.B."/>
            <person name="Sun H."/>
            <person name="Kurtzman C.P."/>
            <person name="Blackwell M."/>
            <person name="Grigoriev I.V."/>
            <person name="Jeffries T.W."/>
        </authorList>
    </citation>
    <scope>NUCLEOTIDE SEQUENCE [LARGE SCALE GENOMIC DNA]</scope>
    <source>
        <strain evidence="7 8">NRRL Y-11557</strain>
    </source>
</reference>
<dbReference type="PANTHER" id="PTHR19854">
    <property type="entry name" value="TRANSDUCIN BETA-LIKE 3"/>
    <property type="match status" value="1"/>
</dbReference>
<dbReference type="SUPFAM" id="SSF50998">
    <property type="entry name" value="Quinoprotein alcohol dehydrogenase-like"/>
    <property type="match status" value="1"/>
</dbReference>
<dbReference type="CDD" id="cd00200">
    <property type="entry name" value="WD40"/>
    <property type="match status" value="2"/>
</dbReference>